<feature type="domain" description="SAWADEE" evidence="2">
    <location>
        <begin position="27"/>
        <end position="166"/>
    </location>
</feature>
<dbReference type="GO" id="GO:0003682">
    <property type="term" value="F:chromatin binding"/>
    <property type="evidence" value="ECO:0007669"/>
    <property type="project" value="InterPro"/>
</dbReference>
<dbReference type="PANTHER" id="PTHR36384:SF1">
    <property type="entry name" value="SAWADEE PROTEIN"/>
    <property type="match status" value="1"/>
</dbReference>
<protein>
    <recommendedName>
        <fullName evidence="2">SAWADEE domain-containing protein</fullName>
    </recommendedName>
</protein>
<feature type="region of interest" description="Disordered" evidence="1">
    <location>
        <begin position="232"/>
        <end position="264"/>
    </location>
</feature>
<reference evidence="3" key="2">
    <citation type="journal article" date="2023" name="Plants (Basel)">
        <title>Annotation of the Turnera subulata (Passifloraceae) Draft Genome Reveals the S-Locus Evolved after the Divergence of Turneroideae from Passifloroideae in a Stepwise Manner.</title>
        <authorList>
            <person name="Henning P.M."/>
            <person name="Roalson E.H."/>
            <person name="Mir W."/>
            <person name="McCubbin A.G."/>
            <person name="Shore J.S."/>
        </authorList>
    </citation>
    <scope>NUCLEOTIDE SEQUENCE</scope>
    <source>
        <strain evidence="3">F60SS</strain>
    </source>
</reference>
<gene>
    <name evidence="3" type="ORF">Tsubulata_028890</name>
</gene>
<evidence type="ECO:0000313" key="3">
    <source>
        <dbReference type="EMBL" id="KAJ4827258.1"/>
    </source>
</evidence>
<accession>A0A9Q0F962</accession>
<evidence type="ECO:0000259" key="2">
    <source>
        <dbReference type="Pfam" id="PF16719"/>
    </source>
</evidence>
<name>A0A9Q0F962_9ROSI</name>
<dbReference type="InterPro" id="IPR032001">
    <property type="entry name" value="SAWADEE_dom"/>
</dbReference>
<proteinExistence type="predicted"/>
<dbReference type="Pfam" id="PF16719">
    <property type="entry name" value="SAWADEE"/>
    <property type="match status" value="1"/>
</dbReference>
<keyword evidence="4" id="KW-1185">Reference proteome</keyword>
<dbReference type="PANTHER" id="PTHR36384">
    <property type="entry name" value="SAWADEE PROTEIN"/>
    <property type="match status" value="1"/>
</dbReference>
<feature type="compositionally biased region" description="Polar residues" evidence="1">
    <location>
        <begin position="1"/>
        <end position="15"/>
    </location>
</feature>
<organism evidence="3 4">
    <name type="scientific">Turnera subulata</name>
    <dbReference type="NCBI Taxonomy" id="218843"/>
    <lineage>
        <taxon>Eukaryota</taxon>
        <taxon>Viridiplantae</taxon>
        <taxon>Streptophyta</taxon>
        <taxon>Embryophyta</taxon>
        <taxon>Tracheophyta</taxon>
        <taxon>Spermatophyta</taxon>
        <taxon>Magnoliopsida</taxon>
        <taxon>eudicotyledons</taxon>
        <taxon>Gunneridae</taxon>
        <taxon>Pentapetalae</taxon>
        <taxon>rosids</taxon>
        <taxon>fabids</taxon>
        <taxon>Malpighiales</taxon>
        <taxon>Passifloraceae</taxon>
        <taxon>Turnera</taxon>
    </lineage>
</organism>
<evidence type="ECO:0000256" key="1">
    <source>
        <dbReference type="SAM" id="MobiDB-lite"/>
    </source>
</evidence>
<reference evidence="3" key="1">
    <citation type="submission" date="2022-02" db="EMBL/GenBank/DDBJ databases">
        <authorList>
            <person name="Henning P.M."/>
            <person name="McCubbin A.G."/>
            <person name="Shore J.S."/>
        </authorList>
    </citation>
    <scope>NUCLEOTIDE SEQUENCE</scope>
    <source>
        <strain evidence="3">F60SS</strain>
        <tissue evidence="3">Leaves</tissue>
    </source>
</reference>
<sequence length="440" mass="49359">MSPSKTQSPALTSLPASADLPPPEPVYDVEFRNPEDDAWYSVRTVLDGDKLFVKYQSFTDEDDYVVSPAKFRTREELLTFHHRFRRVSSQVQDSECSSLAPNALLCVSHSFAPSANQFYDALLDEVKHNNHTFEGGEERCTCEFTVLWTHGPGEGTLMNKRVENLCLVVTNPCLDPKVASFLEICQVKLGIPALDQNLSILDKGFDDAGSPPRPKRTTLFAKRFGLKRSKFARRSSPGELVPPQEAEDPDGSHENSGEEDSDIGGGGGLFVLLIENLEKDLSPSAMEEFIHSQTSIVVQTYLYPSLASETYAKGAVILDCQRNLEKLRQFLDSPNHIIISQKGRPWVVSEELSGSECSPFVGPIRALIFKCQARFAEKKLPLKGIRMREELKLVRSESEEYAAAKELRDLFVEFAEHLQKLHKRLAMEEEKILQPSHVVC</sequence>
<evidence type="ECO:0000313" key="4">
    <source>
        <dbReference type="Proteomes" id="UP001141552"/>
    </source>
</evidence>
<dbReference type="OrthoDB" id="1866990at2759"/>
<dbReference type="EMBL" id="JAKUCV010006455">
    <property type="protein sequence ID" value="KAJ4827258.1"/>
    <property type="molecule type" value="Genomic_DNA"/>
</dbReference>
<dbReference type="Proteomes" id="UP001141552">
    <property type="component" value="Unassembled WGS sequence"/>
</dbReference>
<comment type="caution">
    <text evidence="3">The sequence shown here is derived from an EMBL/GenBank/DDBJ whole genome shotgun (WGS) entry which is preliminary data.</text>
</comment>
<dbReference type="AlphaFoldDB" id="A0A9Q0F962"/>
<feature type="region of interest" description="Disordered" evidence="1">
    <location>
        <begin position="1"/>
        <end position="25"/>
    </location>
</feature>